<reference evidence="4" key="1">
    <citation type="submission" date="2019-08" db="EMBL/GenBank/DDBJ databases">
        <authorList>
            <person name="Kucharzyk K."/>
            <person name="Murdoch R.W."/>
            <person name="Higgins S."/>
            <person name="Loffler F."/>
        </authorList>
    </citation>
    <scope>NUCLEOTIDE SEQUENCE</scope>
</reference>
<dbReference type="InterPro" id="IPR027417">
    <property type="entry name" value="P-loop_NTPase"/>
</dbReference>
<dbReference type="GO" id="GO:0005524">
    <property type="term" value="F:ATP binding"/>
    <property type="evidence" value="ECO:0007669"/>
    <property type="project" value="UniProtKB-KW"/>
</dbReference>
<feature type="domain" description="Sigma-54 factor interaction" evidence="3">
    <location>
        <begin position="31"/>
        <end position="152"/>
    </location>
</feature>
<dbReference type="AlphaFoldDB" id="A0A644TEK7"/>
<dbReference type="Pfam" id="PF00158">
    <property type="entry name" value="Sigma54_activat"/>
    <property type="match status" value="1"/>
</dbReference>
<dbReference type="Gene3D" id="3.40.50.300">
    <property type="entry name" value="P-loop containing nucleotide triphosphate hydrolases"/>
    <property type="match status" value="1"/>
</dbReference>
<evidence type="ECO:0000256" key="2">
    <source>
        <dbReference type="ARBA" id="ARBA00022840"/>
    </source>
</evidence>
<dbReference type="PROSITE" id="PS00676">
    <property type="entry name" value="SIGMA54_INTERACT_2"/>
    <property type="match status" value="1"/>
</dbReference>
<evidence type="ECO:0000313" key="4">
    <source>
        <dbReference type="EMBL" id="MPL65264.1"/>
    </source>
</evidence>
<dbReference type="PROSITE" id="PS50045">
    <property type="entry name" value="SIGMA54_INTERACT_4"/>
    <property type="match status" value="1"/>
</dbReference>
<name>A0A644TEK7_9ZZZZ</name>
<sequence>MFHVDAIKLFHYAHGVLIELWFDFRSGRVTFKHISCEMFAQCLGNLAAAGIVSTDKGNLCFNAQFLPLPYKYYIYHIENCQPSLFELANGGTLFLDEIGDTPLEIQPVLLRVFEEKRVTRLGGSRGIPVDFRVIAATNKNLSLMVKEETFRQIYRPVFLLLFLLLRNT</sequence>
<evidence type="ECO:0000256" key="1">
    <source>
        <dbReference type="ARBA" id="ARBA00022741"/>
    </source>
</evidence>
<keyword evidence="2" id="KW-0067">ATP-binding</keyword>
<keyword evidence="1" id="KW-0547">Nucleotide-binding</keyword>
<proteinExistence type="predicted"/>
<dbReference type="PANTHER" id="PTHR32071:SF57">
    <property type="entry name" value="C4-DICARBOXYLATE TRANSPORT TRANSCRIPTIONAL REGULATORY PROTEIN DCTD"/>
    <property type="match status" value="1"/>
</dbReference>
<accession>A0A644TEK7</accession>
<evidence type="ECO:0000259" key="3">
    <source>
        <dbReference type="PROSITE" id="PS50045"/>
    </source>
</evidence>
<dbReference type="SUPFAM" id="SSF52540">
    <property type="entry name" value="P-loop containing nucleoside triphosphate hydrolases"/>
    <property type="match status" value="1"/>
</dbReference>
<dbReference type="InterPro" id="IPR002078">
    <property type="entry name" value="Sigma_54_int"/>
</dbReference>
<comment type="caution">
    <text evidence="4">The sequence shown here is derived from an EMBL/GenBank/DDBJ whole genome shotgun (WGS) entry which is preliminary data.</text>
</comment>
<dbReference type="PANTHER" id="PTHR32071">
    <property type="entry name" value="TRANSCRIPTIONAL REGULATORY PROTEIN"/>
    <property type="match status" value="1"/>
</dbReference>
<dbReference type="EMBL" id="VSSQ01000027">
    <property type="protein sequence ID" value="MPL65264.1"/>
    <property type="molecule type" value="Genomic_DNA"/>
</dbReference>
<organism evidence="4">
    <name type="scientific">bioreactor metagenome</name>
    <dbReference type="NCBI Taxonomy" id="1076179"/>
    <lineage>
        <taxon>unclassified sequences</taxon>
        <taxon>metagenomes</taxon>
        <taxon>ecological metagenomes</taxon>
    </lineage>
</organism>
<protein>
    <submittedName>
        <fullName evidence="4">Anaerobic nitric oxide reductase transcription regulator NorR</fullName>
    </submittedName>
</protein>
<dbReference type="GO" id="GO:0006355">
    <property type="term" value="P:regulation of DNA-templated transcription"/>
    <property type="evidence" value="ECO:0007669"/>
    <property type="project" value="InterPro"/>
</dbReference>
<dbReference type="InterPro" id="IPR025943">
    <property type="entry name" value="Sigma_54_int_dom_ATP-bd_2"/>
</dbReference>
<gene>
    <name evidence="4" type="primary">norR_22</name>
    <name evidence="4" type="ORF">SDC9_10927</name>
</gene>